<feature type="compositionally biased region" description="Basic and acidic residues" evidence="5">
    <location>
        <begin position="293"/>
        <end position="310"/>
    </location>
</feature>
<dbReference type="Gene3D" id="3.80.10.10">
    <property type="entry name" value="Ribonuclease Inhibitor"/>
    <property type="match status" value="2"/>
</dbReference>
<evidence type="ECO:0000313" key="6">
    <source>
        <dbReference type="Ensembl" id="ENSSAUP00010066637.1"/>
    </source>
</evidence>
<dbReference type="Ensembl" id="ENSSAUT00010069777.1">
    <property type="protein sequence ID" value="ENSSAUP00010066637.1"/>
    <property type="gene ID" value="ENSSAUG00010026544.1"/>
</dbReference>
<dbReference type="Proteomes" id="UP000472265">
    <property type="component" value="Chromosome 13"/>
</dbReference>
<dbReference type="GeneID" id="115594773"/>
<dbReference type="PANTHER" id="PTHR22710:SF2">
    <property type="entry name" value="X-RAY RADIATION RESISTANCE-ASSOCIATED PROTEIN 1"/>
    <property type="match status" value="1"/>
</dbReference>
<feature type="compositionally biased region" description="Basic and acidic residues" evidence="5">
    <location>
        <begin position="429"/>
        <end position="444"/>
    </location>
</feature>
<dbReference type="GO" id="GO:0005737">
    <property type="term" value="C:cytoplasm"/>
    <property type="evidence" value="ECO:0007669"/>
    <property type="project" value="UniProtKB-SubCell"/>
</dbReference>
<evidence type="ECO:0000256" key="5">
    <source>
        <dbReference type="SAM" id="MobiDB-lite"/>
    </source>
</evidence>
<keyword evidence="3" id="KW-0433">Leucine-rich repeat</keyword>
<dbReference type="SUPFAM" id="SSF52058">
    <property type="entry name" value="L domain-like"/>
    <property type="match status" value="1"/>
</dbReference>
<dbReference type="InterPro" id="IPR025875">
    <property type="entry name" value="Leu-rich_rpt_4"/>
</dbReference>
<accession>A0A671YSV8</accession>
<dbReference type="GeneTree" id="ENSGT00390000016048"/>
<gene>
    <name evidence="6" type="primary">xrra1</name>
</gene>
<evidence type="ECO:0000256" key="1">
    <source>
        <dbReference type="ARBA" id="ARBA00004496"/>
    </source>
</evidence>
<comment type="subcellular location">
    <subcellularLocation>
        <location evidence="1">Cytoplasm</location>
    </subcellularLocation>
</comment>
<dbReference type="OrthoDB" id="1687175at2759"/>
<feature type="region of interest" description="Disordered" evidence="5">
    <location>
        <begin position="278"/>
        <end position="312"/>
    </location>
</feature>
<proteinExistence type="predicted"/>
<organism evidence="6 7">
    <name type="scientific">Sparus aurata</name>
    <name type="common">Gilthead sea bream</name>
    <dbReference type="NCBI Taxonomy" id="8175"/>
    <lineage>
        <taxon>Eukaryota</taxon>
        <taxon>Metazoa</taxon>
        <taxon>Chordata</taxon>
        <taxon>Craniata</taxon>
        <taxon>Vertebrata</taxon>
        <taxon>Euteleostomi</taxon>
        <taxon>Actinopterygii</taxon>
        <taxon>Neopterygii</taxon>
        <taxon>Teleostei</taxon>
        <taxon>Neoteleostei</taxon>
        <taxon>Acanthomorphata</taxon>
        <taxon>Eupercaria</taxon>
        <taxon>Spariformes</taxon>
        <taxon>Sparidae</taxon>
        <taxon>Sparus</taxon>
    </lineage>
</organism>
<dbReference type="Pfam" id="PF12799">
    <property type="entry name" value="LRR_4"/>
    <property type="match status" value="1"/>
</dbReference>
<dbReference type="GO" id="GO:0005634">
    <property type="term" value="C:nucleus"/>
    <property type="evidence" value="ECO:0007669"/>
    <property type="project" value="TreeGrafter"/>
</dbReference>
<dbReference type="InParanoid" id="A0A671YSV8"/>
<dbReference type="InterPro" id="IPR001611">
    <property type="entry name" value="Leu-rich_rpt"/>
</dbReference>
<feature type="region of interest" description="Disordered" evidence="5">
    <location>
        <begin position="461"/>
        <end position="482"/>
    </location>
</feature>
<reference evidence="6" key="1">
    <citation type="submission" date="2021-04" db="EMBL/GenBank/DDBJ databases">
        <authorList>
            <consortium name="Wellcome Sanger Institute Data Sharing"/>
        </authorList>
    </citation>
    <scope>NUCLEOTIDE SEQUENCE [LARGE SCALE GENOMIC DNA]</scope>
</reference>
<keyword evidence="7" id="KW-1185">Reference proteome</keyword>
<dbReference type="SMART" id="SM00369">
    <property type="entry name" value="LRR_TYP"/>
    <property type="match status" value="5"/>
</dbReference>
<feature type="compositionally biased region" description="Polar residues" evidence="5">
    <location>
        <begin position="417"/>
        <end position="427"/>
    </location>
</feature>
<reference evidence="6" key="3">
    <citation type="submission" date="2025-09" db="UniProtKB">
        <authorList>
            <consortium name="Ensembl"/>
        </authorList>
    </citation>
    <scope>IDENTIFICATION</scope>
</reference>
<dbReference type="OMA" id="FCQEPTS"/>
<dbReference type="PROSITE" id="PS51450">
    <property type="entry name" value="LRR"/>
    <property type="match status" value="1"/>
</dbReference>
<dbReference type="InterPro" id="IPR003591">
    <property type="entry name" value="Leu-rich_rpt_typical-subtyp"/>
</dbReference>
<evidence type="ECO:0000313" key="7">
    <source>
        <dbReference type="Proteomes" id="UP000472265"/>
    </source>
</evidence>
<keyword evidence="4" id="KW-0677">Repeat</keyword>
<dbReference type="AlphaFoldDB" id="A0A671YSV8"/>
<reference evidence="6" key="2">
    <citation type="submission" date="2025-08" db="UniProtKB">
        <authorList>
            <consortium name="Ensembl"/>
        </authorList>
    </citation>
    <scope>IDENTIFICATION</scope>
</reference>
<protein>
    <submittedName>
        <fullName evidence="6">X-ray radiation resistance associated 1</fullName>
    </submittedName>
</protein>
<name>A0A671YSV8_SPAAU</name>
<keyword evidence="2" id="KW-0963">Cytoplasm</keyword>
<sequence>MTAASCKHVDGLSYPTKCFLARTSLRRTKEGAGHWLVAYRKAEGQKYRNLHRSIKETCKKRESVRGANTPHGNTLDGPFLLCLHHVDKPVELCSVDISDRKLNAVKLEDLKVFYNVAYIDASINSLSLDSFSCFVSLRELNLSLNGLCNMTFEAADFPHLQVLDLSYNSLSAEGILSIGRLPHLKVLHLTGNQLRRLPPKLGSSNHDATQLPAEEDTQFTALEVLLLDDNRLSSEVFSCLTDLKRLKYLNLQGNRISEVPYLRLMASSEPLQTSIEERAEEKGLASTEPNPCTDERFKSNSEENGEEHCRGSSLPLPELQFLNLAENKFAEEEALMAVALFPKLREIDIHSNPLTTRRSGDPPLLTRYLHDILGITIKRKKTREDVKLPLKVSTDPKWKVEERIPKVSVMLMDAPCPTQSEKSQLTAERTPESKSKKKRDDTLQENTEHFFVTQVADSPENEFGCQADKNNAAGNEDRKEDDTIPENYTCYEILMEAERNYDVTGNTGIQTAVQMLERRLRNLNVYRDLEPKLDCIQTPYRKRQKKIRKLPPLRPAKQRAERVDEMIKGIKESTTIQVVPFSSAIHSTGVTKQEALSLLRDMRTKYKMAHKKTMEQAAIMESDRNSEQN</sequence>
<dbReference type="PANTHER" id="PTHR22710">
    <property type="entry name" value="X-RAY RADIATION RESISTANCE ASSOCIATED PROTEIN 1 XRRA1"/>
    <property type="match status" value="1"/>
</dbReference>
<evidence type="ECO:0000256" key="4">
    <source>
        <dbReference type="ARBA" id="ARBA00022737"/>
    </source>
</evidence>
<dbReference type="InterPro" id="IPR032675">
    <property type="entry name" value="LRR_dom_sf"/>
</dbReference>
<dbReference type="RefSeq" id="XP_030294881.1">
    <property type="nucleotide sequence ID" value="XM_030439021.1"/>
</dbReference>
<evidence type="ECO:0000256" key="2">
    <source>
        <dbReference type="ARBA" id="ARBA00022490"/>
    </source>
</evidence>
<evidence type="ECO:0000256" key="3">
    <source>
        <dbReference type="ARBA" id="ARBA00022614"/>
    </source>
</evidence>
<feature type="region of interest" description="Disordered" evidence="5">
    <location>
        <begin position="415"/>
        <end position="444"/>
    </location>
</feature>
<dbReference type="CTD" id="143570"/>